<dbReference type="EMBL" id="LAZR01043064">
    <property type="protein sequence ID" value="KKL07989.1"/>
    <property type="molecule type" value="Genomic_DNA"/>
</dbReference>
<accession>A0A0F9AEH8</accession>
<comment type="caution">
    <text evidence="1">The sequence shown here is derived from an EMBL/GenBank/DDBJ whole genome shotgun (WGS) entry which is preliminary data.</text>
</comment>
<proteinExistence type="predicted"/>
<name>A0A0F9AEH8_9ZZZZ</name>
<dbReference type="AlphaFoldDB" id="A0A0F9AEH8"/>
<sequence length="74" mass="8726">MPRKEPSAKLVRARRYNRANGQLKGMITQLNYLKGELPSLDYRIKSIMKDTVDNLWQIRQCIIDHQDKLIKEGK</sequence>
<evidence type="ECO:0000313" key="1">
    <source>
        <dbReference type="EMBL" id="KKL07989.1"/>
    </source>
</evidence>
<protein>
    <submittedName>
        <fullName evidence="1">Uncharacterized protein</fullName>
    </submittedName>
</protein>
<reference evidence="1" key="1">
    <citation type="journal article" date="2015" name="Nature">
        <title>Complex archaea that bridge the gap between prokaryotes and eukaryotes.</title>
        <authorList>
            <person name="Spang A."/>
            <person name="Saw J.H."/>
            <person name="Jorgensen S.L."/>
            <person name="Zaremba-Niedzwiedzka K."/>
            <person name="Martijn J."/>
            <person name="Lind A.E."/>
            <person name="van Eijk R."/>
            <person name="Schleper C."/>
            <person name="Guy L."/>
            <person name="Ettema T.J."/>
        </authorList>
    </citation>
    <scope>NUCLEOTIDE SEQUENCE</scope>
</reference>
<gene>
    <name evidence="1" type="ORF">LCGC14_2580450</name>
</gene>
<organism evidence="1">
    <name type="scientific">marine sediment metagenome</name>
    <dbReference type="NCBI Taxonomy" id="412755"/>
    <lineage>
        <taxon>unclassified sequences</taxon>
        <taxon>metagenomes</taxon>
        <taxon>ecological metagenomes</taxon>
    </lineage>
</organism>